<sequence length="60" mass="7368">MKYRNFKFKILCAEKNKYFAAMFLDILLDDSLKDFKNFFMKHCTKNIRKYKNKKKPGDYS</sequence>
<gene>
    <name evidence="1" type="ORF">BpHYR1_025534</name>
</gene>
<accession>A0A3M7SBU9</accession>
<reference evidence="1 2" key="1">
    <citation type="journal article" date="2018" name="Sci. Rep.">
        <title>Genomic signatures of local adaptation to the degree of environmental predictability in rotifers.</title>
        <authorList>
            <person name="Franch-Gras L."/>
            <person name="Hahn C."/>
            <person name="Garcia-Roger E.M."/>
            <person name="Carmona M.J."/>
            <person name="Serra M."/>
            <person name="Gomez A."/>
        </authorList>
    </citation>
    <scope>NUCLEOTIDE SEQUENCE [LARGE SCALE GENOMIC DNA]</scope>
    <source>
        <strain evidence="1">HYR1</strain>
    </source>
</reference>
<name>A0A3M7SBU9_BRAPC</name>
<evidence type="ECO:0000313" key="2">
    <source>
        <dbReference type="Proteomes" id="UP000276133"/>
    </source>
</evidence>
<evidence type="ECO:0000313" key="1">
    <source>
        <dbReference type="EMBL" id="RNA33028.1"/>
    </source>
</evidence>
<dbReference type="EMBL" id="REGN01001708">
    <property type="protein sequence ID" value="RNA33028.1"/>
    <property type="molecule type" value="Genomic_DNA"/>
</dbReference>
<protein>
    <submittedName>
        <fullName evidence="1">Uncharacterized protein</fullName>
    </submittedName>
</protein>
<dbReference type="AlphaFoldDB" id="A0A3M7SBU9"/>
<organism evidence="1 2">
    <name type="scientific">Brachionus plicatilis</name>
    <name type="common">Marine rotifer</name>
    <name type="synonym">Brachionus muelleri</name>
    <dbReference type="NCBI Taxonomy" id="10195"/>
    <lineage>
        <taxon>Eukaryota</taxon>
        <taxon>Metazoa</taxon>
        <taxon>Spiralia</taxon>
        <taxon>Gnathifera</taxon>
        <taxon>Rotifera</taxon>
        <taxon>Eurotatoria</taxon>
        <taxon>Monogononta</taxon>
        <taxon>Pseudotrocha</taxon>
        <taxon>Ploima</taxon>
        <taxon>Brachionidae</taxon>
        <taxon>Brachionus</taxon>
    </lineage>
</organism>
<proteinExistence type="predicted"/>
<dbReference type="Proteomes" id="UP000276133">
    <property type="component" value="Unassembled WGS sequence"/>
</dbReference>
<comment type="caution">
    <text evidence="1">The sequence shown here is derived from an EMBL/GenBank/DDBJ whole genome shotgun (WGS) entry which is preliminary data.</text>
</comment>
<keyword evidence="2" id="KW-1185">Reference proteome</keyword>